<protein>
    <submittedName>
        <fullName evidence="1">Uncharacterized protein</fullName>
    </submittedName>
</protein>
<name>A0A9N9X7J4_PHACE</name>
<reference evidence="1" key="1">
    <citation type="submission" date="2022-01" db="EMBL/GenBank/DDBJ databases">
        <authorList>
            <person name="King R."/>
        </authorList>
    </citation>
    <scope>NUCLEOTIDE SEQUENCE</scope>
</reference>
<evidence type="ECO:0000313" key="1">
    <source>
        <dbReference type="EMBL" id="CAG9824142.1"/>
    </source>
</evidence>
<dbReference type="Proteomes" id="UP001153737">
    <property type="component" value="Chromosome 8"/>
</dbReference>
<dbReference type="EMBL" id="OU896714">
    <property type="protein sequence ID" value="CAG9824142.1"/>
    <property type="molecule type" value="Genomic_DNA"/>
</dbReference>
<dbReference type="AlphaFoldDB" id="A0A9N9X7J4"/>
<proteinExistence type="predicted"/>
<organism evidence="1 2">
    <name type="scientific">Phaedon cochleariae</name>
    <name type="common">Mustard beetle</name>
    <dbReference type="NCBI Taxonomy" id="80249"/>
    <lineage>
        <taxon>Eukaryota</taxon>
        <taxon>Metazoa</taxon>
        <taxon>Ecdysozoa</taxon>
        <taxon>Arthropoda</taxon>
        <taxon>Hexapoda</taxon>
        <taxon>Insecta</taxon>
        <taxon>Pterygota</taxon>
        <taxon>Neoptera</taxon>
        <taxon>Endopterygota</taxon>
        <taxon>Coleoptera</taxon>
        <taxon>Polyphaga</taxon>
        <taxon>Cucujiformia</taxon>
        <taxon>Chrysomeloidea</taxon>
        <taxon>Chrysomelidae</taxon>
        <taxon>Chrysomelinae</taxon>
        <taxon>Chrysomelini</taxon>
        <taxon>Phaedon</taxon>
    </lineage>
</organism>
<keyword evidence="2" id="KW-1185">Reference proteome</keyword>
<sequence>MSSISAQGVVERASAELSKRINGLGLRGSKHHNNAKASVMERVTNVFCGSSNNAPAVGKYKVVHRILV</sequence>
<accession>A0A9N9X7J4</accession>
<reference evidence="1" key="2">
    <citation type="submission" date="2022-10" db="EMBL/GenBank/DDBJ databases">
        <authorList>
            <consortium name="ENA_rothamsted_submissions"/>
            <consortium name="culmorum"/>
            <person name="King R."/>
        </authorList>
    </citation>
    <scope>NUCLEOTIDE SEQUENCE</scope>
</reference>
<dbReference type="OrthoDB" id="10044893at2759"/>
<gene>
    <name evidence="1" type="ORF">PHAECO_LOCUS11926</name>
</gene>
<evidence type="ECO:0000313" key="2">
    <source>
        <dbReference type="Proteomes" id="UP001153737"/>
    </source>
</evidence>